<evidence type="ECO:0000313" key="3">
    <source>
        <dbReference type="Proteomes" id="UP000243605"/>
    </source>
</evidence>
<accession>A0A662Z3P2</accession>
<dbReference type="EMBL" id="FOIT01000004">
    <property type="protein sequence ID" value="SEW05745.1"/>
    <property type="molecule type" value="Genomic_DNA"/>
</dbReference>
<dbReference type="GO" id="GO:0000156">
    <property type="term" value="F:phosphorelay response regulator activity"/>
    <property type="evidence" value="ECO:0007669"/>
    <property type="project" value="InterPro"/>
</dbReference>
<dbReference type="SUPFAM" id="SSF52540">
    <property type="entry name" value="P-loop containing nucleoside triphosphate hydrolases"/>
    <property type="match status" value="1"/>
</dbReference>
<dbReference type="Proteomes" id="UP000243605">
    <property type="component" value="Unassembled WGS sequence"/>
</dbReference>
<dbReference type="Gene3D" id="2.40.50.1020">
    <property type="entry name" value="LytTr DNA-binding domain"/>
    <property type="match status" value="1"/>
</dbReference>
<evidence type="ECO:0000313" key="2">
    <source>
        <dbReference type="EMBL" id="SEW05745.1"/>
    </source>
</evidence>
<protein>
    <submittedName>
        <fullName evidence="2">Transcriptional regulator, LytTR family</fullName>
    </submittedName>
</protein>
<dbReference type="PIRSF" id="PIRSF036612">
    <property type="entry name" value="ABC_ATP_LytTR"/>
    <property type="match status" value="1"/>
</dbReference>
<dbReference type="PANTHER" id="PTHR37299:SF1">
    <property type="entry name" value="STAGE 0 SPORULATION PROTEIN A HOMOLOG"/>
    <property type="match status" value="1"/>
</dbReference>
<dbReference type="RefSeq" id="WP_091475176.1">
    <property type="nucleotide sequence ID" value="NZ_FOIT01000004.1"/>
</dbReference>
<dbReference type="PANTHER" id="PTHR37299">
    <property type="entry name" value="TRANSCRIPTIONAL REGULATOR-RELATED"/>
    <property type="match status" value="1"/>
</dbReference>
<feature type="domain" description="HTH LytTR-type" evidence="1">
    <location>
        <begin position="193"/>
        <end position="299"/>
    </location>
</feature>
<keyword evidence="3" id="KW-1185">Reference proteome</keyword>
<dbReference type="InterPro" id="IPR046947">
    <property type="entry name" value="LytR-like"/>
</dbReference>
<dbReference type="GO" id="GO:0003677">
    <property type="term" value="F:DNA binding"/>
    <property type="evidence" value="ECO:0007669"/>
    <property type="project" value="InterPro"/>
</dbReference>
<dbReference type="InterPro" id="IPR027417">
    <property type="entry name" value="P-loop_NTPase"/>
</dbReference>
<sequence length="300" mass="34908">MNIAVKDIIDKNSTEEIRFIVGEPISIQMPFELTEKITEQIDRSKISLLNGKFTGFDRLSILEHIKFYKQWNNTDIDATDLLKQFDLESYKDQRFVDLSDEFKQRLAMIHVLLSNQESVLAIDPFMNMTNANIRLFHKMMSDLNSSNRSIIVVVTKTEDAFLVSDTIYKLNNEGLNKIETEADDTDEPNIRRIKARAEDKTIFIDVDDIEFIESNDGKVFVNVGREKFGLSDTLTTLENQLLNQGFYRCHRSYIINLRKVAEIITWSKNSYSVVIDNLDQTKVPLSRNKFNEIQDLLMHY</sequence>
<dbReference type="AlphaFoldDB" id="A0A662Z3P2"/>
<dbReference type="Gene3D" id="3.40.50.300">
    <property type="entry name" value="P-loop containing nucleotide triphosphate hydrolases"/>
    <property type="match status" value="1"/>
</dbReference>
<dbReference type="Pfam" id="PF04397">
    <property type="entry name" value="LytTR"/>
    <property type="match status" value="1"/>
</dbReference>
<dbReference type="SMART" id="SM00850">
    <property type="entry name" value="LytTR"/>
    <property type="match status" value="1"/>
</dbReference>
<name>A0A662Z3P2_9STAP</name>
<dbReference type="InterPro" id="IPR012046">
    <property type="entry name" value="LytTR_ABC"/>
</dbReference>
<evidence type="ECO:0000259" key="1">
    <source>
        <dbReference type="PROSITE" id="PS50930"/>
    </source>
</evidence>
<organism evidence="2 3">
    <name type="scientific">Aliicoccus persicus</name>
    <dbReference type="NCBI Taxonomy" id="930138"/>
    <lineage>
        <taxon>Bacteria</taxon>
        <taxon>Bacillati</taxon>
        <taxon>Bacillota</taxon>
        <taxon>Bacilli</taxon>
        <taxon>Bacillales</taxon>
        <taxon>Staphylococcaceae</taxon>
        <taxon>Aliicoccus</taxon>
    </lineage>
</organism>
<reference evidence="2 3" key="1">
    <citation type="submission" date="2016-10" db="EMBL/GenBank/DDBJ databases">
        <authorList>
            <person name="Varghese N."/>
            <person name="Submissions S."/>
        </authorList>
    </citation>
    <scope>NUCLEOTIDE SEQUENCE [LARGE SCALE GENOMIC DNA]</scope>
    <source>
        <strain evidence="2 3">IBRC-M10081</strain>
    </source>
</reference>
<dbReference type="OrthoDB" id="9809318at2"/>
<gene>
    <name evidence="2" type="ORF">SAMN05192557_1393</name>
</gene>
<proteinExistence type="predicted"/>
<dbReference type="InterPro" id="IPR007492">
    <property type="entry name" value="LytTR_DNA-bd_dom"/>
</dbReference>
<dbReference type="PROSITE" id="PS50930">
    <property type="entry name" value="HTH_LYTTR"/>
    <property type="match status" value="1"/>
</dbReference>